<evidence type="ECO:0000313" key="6">
    <source>
        <dbReference type="EMBL" id="BBE28214.1"/>
    </source>
</evidence>
<feature type="transmembrane region" description="Helical" evidence="2">
    <location>
        <begin position="178"/>
        <end position="196"/>
    </location>
</feature>
<sequence>MLCGCFYLLPFIGGGRKVLYLKFETCKRHNIGASPIVSKNDVRPCQKTNEMLKFLMNFFKTQRFKNAASLFTYFPLIGGGLRLLRKGFDLPMYWQGVPFETWGMVVVFICLWTNPRPLQTFLEGLYKTLIFQSLLYVELITKEHMIRSFQTGEPYFHIVYWTNIYLVTCVLPELWNEHILLVIVFWFSILKFFFTLDRPLMANIDWDTMVENRAPLTFETILKAQTVLAVPYSTHLSENLKTRSFPYLQQRLMWSRAKLFPDFMQKVRHHLPEIEMEKKITYGRIFGAFSTGAGLGIAGAGVYFGDKKDNLNRMSRERQADLDRESRERLANLDRKLKQEELSIQREKLSIQRSELDFRKQEFETNQHSFLGRFLGRKVQPKSSPASNLPTPKTPTVEVQKESPKDGDFNCVLEPQLDFWNLLTVWF</sequence>
<keyword evidence="2" id="KW-1133">Transmembrane helix</keyword>
<reference evidence="6" key="3">
    <citation type="submission" date="2018-05" db="EMBL/GenBank/DDBJ databases">
        <title>Heterosigma akashiwo mitochondrial genome sequences.</title>
        <authorList>
            <person name="Ueki S."/>
        </authorList>
    </citation>
    <scope>NUCLEOTIDE SEQUENCE</scope>
    <source>
        <strain evidence="6">RCC1502</strain>
    </source>
</reference>
<dbReference type="AlphaFoldDB" id="A0A1Q2TD36"/>
<feature type="compositionally biased region" description="Polar residues" evidence="1">
    <location>
        <begin position="381"/>
        <end position="391"/>
    </location>
</feature>
<keyword evidence="3" id="KW-0496">Mitochondrion</keyword>
<proteinExistence type="predicted"/>
<evidence type="ECO:0000256" key="2">
    <source>
        <dbReference type="SAM" id="Phobius"/>
    </source>
</evidence>
<accession>A0A1Q2TD36</accession>
<keyword evidence="2" id="KW-0812">Transmembrane</keyword>
<organism evidence="3">
    <name type="scientific">Heterosigma akashiwo</name>
    <name type="common">Chromophytic alga</name>
    <name type="synonym">Heterosigma carterae</name>
    <dbReference type="NCBI Taxonomy" id="2829"/>
    <lineage>
        <taxon>Eukaryota</taxon>
        <taxon>Sar</taxon>
        <taxon>Stramenopiles</taxon>
        <taxon>Ochrophyta</taxon>
        <taxon>Raphidophyceae</taxon>
        <taxon>Chattonellales</taxon>
        <taxon>Chattonellaceae</taxon>
        <taxon>Heterosigma</taxon>
    </lineage>
</organism>
<reference evidence="3" key="1">
    <citation type="submission" date="2017-01" db="EMBL/GenBank/DDBJ databases">
        <title>Sequences of Heterosigma akashiwo MtORFvar of different strains.</title>
        <authorList>
            <person name="Ueki S."/>
        </authorList>
    </citation>
    <scope>NUCLEOTIDE SEQUENCE</scope>
    <source>
        <strain evidence="3">RCC1502</strain>
    </source>
</reference>
<evidence type="ECO:0000313" key="5">
    <source>
        <dbReference type="EMBL" id="BBB45978.1"/>
    </source>
</evidence>
<dbReference type="EMBL" id="LC214852">
    <property type="protein sequence ID" value="BAW89554.1"/>
    <property type="molecule type" value="Genomic_DNA"/>
</dbReference>
<protein>
    <submittedName>
        <fullName evidence="6">MtORFvar1 ortholog</fullName>
    </submittedName>
    <submittedName>
        <fullName evidence="4">MtORFvar2 ortholog</fullName>
    </submittedName>
</protein>
<dbReference type="EMBL" id="LC229078">
    <property type="protein sequence ID" value="BBB45978.1"/>
    <property type="molecule type" value="Genomic_DNA"/>
</dbReference>
<evidence type="ECO:0000313" key="3">
    <source>
        <dbReference type="EMBL" id="BAW89554.1"/>
    </source>
</evidence>
<keyword evidence="2" id="KW-0472">Membrane</keyword>
<name>A0A1Q2TD36_HETAK</name>
<gene>
    <name evidence="3" type="primary">MtORFvar</name>
    <name evidence="4" type="synonym">MtORFvar1</name>
    <name evidence="6" type="synonym">MtORFvar1_orf372</name>
</gene>
<evidence type="ECO:0000256" key="1">
    <source>
        <dbReference type="SAM" id="MobiDB-lite"/>
    </source>
</evidence>
<reference evidence="4" key="2">
    <citation type="submission" date="2017-03" db="EMBL/GenBank/DDBJ databases">
        <title>Heterosigma akashiwo mitochondrial genome sequence.</title>
        <authorList>
            <person name="Ueki S."/>
        </authorList>
    </citation>
    <scope>NUCLEOTIDE SEQUENCE</scope>
    <source>
        <strain evidence="4">EHUSP1</strain>
        <strain evidence="5">Haek95051</strain>
    </source>
</reference>
<evidence type="ECO:0000313" key="4">
    <source>
        <dbReference type="EMBL" id="BBB45940.1"/>
    </source>
</evidence>
<feature type="region of interest" description="Disordered" evidence="1">
    <location>
        <begin position="378"/>
        <end position="404"/>
    </location>
</feature>
<feature type="transmembrane region" description="Helical" evidence="2">
    <location>
        <begin position="285"/>
        <end position="305"/>
    </location>
</feature>
<geneLocation type="mitochondrion" evidence="3"/>
<dbReference type="EMBL" id="LC229077">
    <property type="protein sequence ID" value="BBB45940.1"/>
    <property type="molecule type" value="Genomic_DNA"/>
</dbReference>
<dbReference type="EMBL" id="LC384966">
    <property type="protein sequence ID" value="BBE28214.1"/>
    <property type="molecule type" value="Genomic_DNA"/>
</dbReference>